<accession>F0XUB1</accession>
<evidence type="ECO:0000313" key="2">
    <source>
        <dbReference type="Proteomes" id="UP000007796"/>
    </source>
</evidence>
<dbReference type="STRING" id="655863.F0XUB1"/>
<organism evidence="2">
    <name type="scientific">Grosmannia clavigera (strain kw1407 / UAMH 11150)</name>
    <name type="common">Blue stain fungus</name>
    <name type="synonym">Graphiocladiella clavigera</name>
    <dbReference type="NCBI Taxonomy" id="655863"/>
    <lineage>
        <taxon>Eukaryota</taxon>
        <taxon>Fungi</taxon>
        <taxon>Dikarya</taxon>
        <taxon>Ascomycota</taxon>
        <taxon>Pezizomycotina</taxon>
        <taxon>Sordariomycetes</taxon>
        <taxon>Sordariomycetidae</taxon>
        <taxon>Ophiostomatales</taxon>
        <taxon>Ophiostomataceae</taxon>
        <taxon>Leptographium</taxon>
    </lineage>
</organism>
<dbReference type="InParanoid" id="F0XUB1"/>
<dbReference type="RefSeq" id="XP_014168063.1">
    <property type="nucleotide sequence ID" value="XM_014312588.1"/>
</dbReference>
<dbReference type="EMBL" id="GL630006">
    <property type="protein sequence ID" value="EFW98580.1"/>
    <property type="molecule type" value="Genomic_DNA"/>
</dbReference>
<sequence length="146" mass="15077">MDFLLGRSKPAVAPVAGDRVVPLHFFEDSPLVQGNNMAVSLTFDGSAEAASCAREPGAAAGLGEAAGKTEWHSPAIFGDDRPAINFAHVDHDVTIAAYAAASNIRLPQPSSVPAVVSDPDDFADLAWAPGYQPGGITDYLGTDGID</sequence>
<protein>
    <submittedName>
        <fullName evidence="1">Uncharacterized protein</fullName>
    </submittedName>
</protein>
<dbReference type="HOGENOM" id="CLU_1777649_0_0_1"/>
<dbReference type="Proteomes" id="UP000007796">
    <property type="component" value="Unassembled WGS sequence"/>
</dbReference>
<evidence type="ECO:0000313" key="1">
    <source>
        <dbReference type="EMBL" id="EFW98580.1"/>
    </source>
</evidence>
<dbReference type="OrthoDB" id="21502at2759"/>
<dbReference type="eggNOG" id="ENOG502SIF2">
    <property type="taxonomic scope" value="Eukaryota"/>
</dbReference>
<gene>
    <name evidence="1" type="ORF">CMQ_4432</name>
</gene>
<proteinExistence type="predicted"/>
<keyword evidence="2" id="KW-1185">Reference proteome</keyword>
<name>F0XUB1_GROCL</name>
<reference evidence="1 2" key="1">
    <citation type="journal article" date="2011" name="Proc. Natl. Acad. Sci. U.S.A.">
        <title>Genome and transcriptome analyses of the mountain pine beetle-fungal symbiont Grosmannia clavigera, a lodgepole pine pathogen.</title>
        <authorList>
            <person name="DiGuistini S."/>
            <person name="Wang Y."/>
            <person name="Liao N.Y."/>
            <person name="Taylor G."/>
            <person name="Tanguay P."/>
            <person name="Feau N."/>
            <person name="Henrissat B."/>
            <person name="Chan S.K."/>
            <person name="Hesse-Orce U."/>
            <person name="Alamouti S.M."/>
            <person name="Tsui C.K.M."/>
            <person name="Docking R.T."/>
            <person name="Levasseur A."/>
            <person name="Haridas S."/>
            <person name="Robertson G."/>
            <person name="Birol I."/>
            <person name="Holt R.A."/>
            <person name="Marra M.A."/>
            <person name="Hamelin R.C."/>
            <person name="Hirst M."/>
            <person name="Jones S.J.M."/>
            <person name="Bohlmann J."/>
            <person name="Breuil C."/>
        </authorList>
    </citation>
    <scope>NUCLEOTIDE SEQUENCE [LARGE SCALE GENOMIC DNA]</scope>
    <source>
        <strain evidence="2">kw1407 / UAMH 11150</strain>
    </source>
</reference>
<dbReference type="AlphaFoldDB" id="F0XUB1"/>
<dbReference type="GeneID" id="25977643"/>